<accession>A0A498K2Y2</accession>
<organism evidence="5 6">
    <name type="scientific">Malus domestica</name>
    <name type="common">Apple</name>
    <name type="synonym">Pyrus malus</name>
    <dbReference type="NCBI Taxonomy" id="3750"/>
    <lineage>
        <taxon>Eukaryota</taxon>
        <taxon>Viridiplantae</taxon>
        <taxon>Streptophyta</taxon>
        <taxon>Embryophyta</taxon>
        <taxon>Tracheophyta</taxon>
        <taxon>Spermatophyta</taxon>
        <taxon>Magnoliopsida</taxon>
        <taxon>eudicotyledons</taxon>
        <taxon>Gunneridae</taxon>
        <taxon>Pentapetalae</taxon>
        <taxon>rosids</taxon>
        <taxon>fabids</taxon>
        <taxon>Rosales</taxon>
        <taxon>Rosaceae</taxon>
        <taxon>Amygdaloideae</taxon>
        <taxon>Maleae</taxon>
        <taxon>Malus</taxon>
    </lineage>
</organism>
<dbReference type="SMART" id="SM00255">
    <property type="entry name" value="TIR"/>
    <property type="match status" value="1"/>
</dbReference>
<reference evidence="5 6" key="1">
    <citation type="submission" date="2018-10" db="EMBL/GenBank/DDBJ databases">
        <title>A high-quality apple genome assembly.</title>
        <authorList>
            <person name="Hu J."/>
        </authorList>
    </citation>
    <scope>NUCLEOTIDE SEQUENCE [LARGE SCALE GENOMIC DNA]</scope>
    <source>
        <strain evidence="6">cv. HFTH1</strain>
        <tissue evidence="5">Young leaf</tissue>
    </source>
</reference>
<keyword evidence="2" id="KW-0677">Repeat</keyword>
<dbReference type="InterPro" id="IPR045344">
    <property type="entry name" value="C-JID"/>
</dbReference>
<dbReference type="AlphaFoldDB" id="A0A498K2Y2"/>
<dbReference type="Proteomes" id="UP000290289">
    <property type="component" value="Chromosome 5"/>
</dbReference>
<evidence type="ECO:0000256" key="2">
    <source>
        <dbReference type="ARBA" id="ARBA00022737"/>
    </source>
</evidence>
<dbReference type="PANTHER" id="PTHR32009">
    <property type="entry name" value="TMV RESISTANCE PROTEIN N-LIKE"/>
    <property type="match status" value="1"/>
</dbReference>
<evidence type="ECO:0000313" key="5">
    <source>
        <dbReference type="EMBL" id="RXI00123.1"/>
    </source>
</evidence>
<dbReference type="Gene3D" id="3.40.50.10140">
    <property type="entry name" value="Toll/interleukin-1 receptor homology (TIR) domain"/>
    <property type="match status" value="1"/>
</dbReference>
<dbReference type="PROSITE" id="PS50104">
    <property type="entry name" value="TIR"/>
    <property type="match status" value="1"/>
</dbReference>
<feature type="domain" description="TIR" evidence="4">
    <location>
        <begin position="22"/>
        <end position="188"/>
    </location>
</feature>
<dbReference type="SUPFAM" id="SSF52200">
    <property type="entry name" value="Toll/Interleukin receptor TIR domain"/>
    <property type="match status" value="1"/>
</dbReference>
<evidence type="ECO:0000259" key="4">
    <source>
        <dbReference type="PROSITE" id="PS50104"/>
    </source>
</evidence>
<sequence>MTCLEELTVGSASASAPSACRWKYDVFLSFRGEDTRKGFTDHLYDKLKWRAIKTFRDDPELQRGTSIHPELLMAIQQSRFAIVVISPNYAASTWCLVELTKILQSMDESETILPVFYDVDPSDVRHQKGSFAEAFFKHEEKFREDIEKVQGWRDALTKVANLAGWTSKDYRYETELIKEIVEVVWNKVHPTLTLIDSSEILRRFVFSSVNCLRLVGYQGSNNIIYSMLKRFLQEIPHFVDRFSIIIPGSEIPEWFTNQSVGHSLTEKLPLHAGNSEWMGFALCAVFVSHENPAVVREVDYLQTYANEICCQWKIPGSQFEGVSFYNRLDHVVSDHLLLVLLSRQHYNFLEEKHSQIKFGFKTRRAVGNKKCLKVKKCGVRSVYEQDVEDLNRTMNLSNNNNSLHEAVHIPHCDF</sequence>
<comment type="caution">
    <text evidence="5">The sequence shown here is derived from an EMBL/GenBank/DDBJ whole genome shotgun (WGS) entry which is preliminary data.</text>
</comment>
<dbReference type="Pfam" id="PF01582">
    <property type="entry name" value="TIR"/>
    <property type="match status" value="1"/>
</dbReference>
<evidence type="ECO:0000313" key="6">
    <source>
        <dbReference type="Proteomes" id="UP000290289"/>
    </source>
</evidence>
<dbReference type="PANTHER" id="PTHR32009:SF121">
    <property type="entry name" value="SIMILAR TO PART OF DISEASE RESISTANCE PROTEIN-RELATED"/>
    <property type="match status" value="1"/>
</dbReference>
<evidence type="ECO:0000256" key="1">
    <source>
        <dbReference type="ARBA" id="ARBA00022614"/>
    </source>
</evidence>
<dbReference type="InterPro" id="IPR035897">
    <property type="entry name" value="Toll_tir_struct_dom_sf"/>
</dbReference>
<keyword evidence="1" id="KW-0433">Leucine-rich repeat</keyword>
<dbReference type="GO" id="GO:0006950">
    <property type="term" value="P:response to stress"/>
    <property type="evidence" value="ECO:0007669"/>
    <property type="project" value="UniProtKB-ARBA"/>
</dbReference>
<protein>
    <recommendedName>
        <fullName evidence="4">TIR domain-containing protein</fullName>
    </recommendedName>
</protein>
<proteinExistence type="predicted"/>
<keyword evidence="6" id="KW-1185">Reference proteome</keyword>
<dbReference type="FunFam" id="3.40.50.10140:FF:000007">
    <property type="entry name" value="Disease resistance protein (TIR-NBS-LRR class)"/>
    <property type="match status" value="1"/>
</dbReference>
<keyword evidence="3" id="KW-0520">NAD</keyword>
<name>A0A498K2Y2_MALDO</name>
<gene>
    <name evidence="5" type="ORF">DVH24_030613</name>
</gene>
<dbReference type="Pfam" id="PF20160">
    <property type="entry name" value="C-JID"/>
    <property type="match status" value="1"/>
</dbReference>
<dbReference type="EMBL" id="RDQH01000331">
    <property type="protein sequence ID" value="RXI00123.1"/>
    <property type="molecule type" value="Genomic_DNA"/>
</dbReference>
<dbReference type="InterPro" id="IPR000157">
    <property type="entry name" value="TIR_dom"/>
</dbReference>
<dbReference type="GO" id="GO:0007165">
    <property type="term" value="P:signal transduction"/>
    <property type="evidence" value="ECO:0007669"/>
    <property type="project" value="InterPro"/>
</dbReference>
<evidence type="ECO:0000256" key="3">
    <source>
        <dbReference type="ARBA" id="ARBA00023027"/>
    </source>
</evidence>